<dbReference type="HOGENOM" id="CLU_368669_0_0_1"/>
<evidence type="ECO:0000259" key="3">
    <source>
        <dbReference type="Pfam" id="PF24798"/>
    </source>
</evidence>
<evidence type="ECO:0000256" key="1">
    <source>
        <dbReference type="SAM" id="MobiDB-lite"/>
    </source>
</evidence>
<evidence type="ECO:0000313" key="4">
    <source>
        <dbReference type="EMBL" id="ESO04753.1"/>
    </source>
</evidence>
<dbReference type="AlphaFoldDB" id="T1F5B3"/>
<organism evidence="5 6">
    <name type="scientific">Helobdella robusta</name>
    <name type="common">Californian leech</name>
    <dbReference type="NCBI Taxonomy" id="6412"/>
    <lineage>
        <taxon>Eukaryota</taxon>
        <taxon>Metazoa</taxon>
        <taxon>Spiralia</taxon>
        <taxon>Lophotrochozoa</taxon>
        <taxon>Annelida</taxon>
        <taxon>Clitellata</taxon>
        <taxon>Hirudinea</taxon>
        <taxon>Rhynchobdellida</taxon>
        <taxon>Glossiphoniidae</taxon>
        <taxon>Helobdella</taxon>
    </lineage>
</organism>
<evidence type="ECO:0000259" key="2">
    <source>
        <dbReference type="Pfam" id="PF24778"/>
    </source>
</evidence>
<dbReference type="PANTHER" id="PTHR22538">
    <property type="entry name" value="CILIA- AND FLAGELLA-ASSOCIATED PROTEIN 74"/>
    <property type="match status" value="1"/>
</dbReference>
<dbReference type="OrthoDB" id="545169at2759"/>
<dbReference type="EMBL" id="AMQM01004208">
    <property type="status" value="NOT_ANNOTATED_CDS"/>
    <property type="molecule type" value="Genomic_DNA"/>
</dbReference>
<dbReference type="Gene3D" id="2.60.40.10">
    <property type="entry name" value="Immunoglobulins"/>
    <property type="match status" value="3"/>
</dbReference>
<dbReference type="Proteomes" id="UP000015101">
    <property type="component" value="Unassembled WGS sequence"/>
</dbReference>
<feature type="compositionally biased region" description="Gly residues" evidence="1">
    <location>
        <begin position="307"/>
        <end position="329"/>
    </location>
</feature>
<protein>
    <recommendedName>
        <fullName evidence="7">MSP domain-containing protein</fullName>
    </recommendedName>
</protein>
<dbReference type="EnsemblMetazoa" id="HelroT172426">
    <property type="protein sequence ID" value="HelroP172426"/>
    <property type="gene ID" value="HelroG172426"/>
</dbReference>
<sequence length="885" mass="98989">MKICTYDSLYQDFVVAHNRYNKYKRVTFTFPTELANHMEVLPSTAIVQSSSSFKFFIKFLPRKMLASDAPSYFDASTSVLRVPISVHVSDQTQPHELEMHAVVTTSDVIIEPRHINFNYCTTYERVSANVTAQNSSLLPQNIGFVDLPPEISVQPNDGFMTMLPMEKMEVCLTFAPAQQKHYKFSLVCKNFKNKDFKLTCEGWGVVPPVQLSHQLILLQLVAVDDHRELLRVSYKPRLHELSIKQEAARLMQVEMERTKQQQMTKRRSLTAENITGDTKNKKSATRAAAGEAAAATAANHNDDKRIGGSGGDVMKAGGGEKIGGGGGGDSDAAPTYSDVVVGNSEYMLARISLMKRMSASSLRHKFPCYIGCRSKREDVCTPVLDPNSTIYLEVHCSMMPPELQLVNDLASDVVEFGHVFVGHYVIRTLVVRNVSGFDVQLGGSLLDTHSNFSVLNSWRCIKPDETHNCRVKFEPKFNNKVKVMVIVIMALIIIVICMNKKCILAIIAVKPDEFELEIVYNLDKEFFDKHDSTPVFFPKFWILWYSFYESLTIKGHMTSLHVTLKGEGRCMKLEVPLVDRMVDFGKVMVGERVEELFKITNRTDLPLKYAISIDGQSKYKDHHVVNMTSVYGVFDCTPCHGVLAAGKAFQDILVSCQADVLVCDVCDVGHIVTSGQEEMYTFRMRCQVKGHTFYLEGGDFIHPSLVHSFSLDPPLPAENEDGDAKEATATTANDIDYLQPIIIKVTGSFDDDDEGDDNNDGCNNNNNNHNNNNNNKRNNNSGYDNDLGSKVKVLTVGCVKLSKSTKFKKNVEWYFEDMQSALFSGFSISPTKGIIESGHEQQITISWKPNASTCQVNKPCSSEMMMIMKGDVVGRVKVHLIGVVK</sequence>
<dbReference type="PANTHER" id="PTHR22538:SF0">
    <property type="entry name" value="CILIA- AND FLAGELLA-ASSOCIATED PROTEIN 74"/>
    <property type="match status" value="1"/>
</dbReference>
<accession>T1F5B3</accession>
<dbReference type="Pfam" id="PF24798">
    <property type="entry name" value="Ig-CFAP74_4th"/>
    <property type="match status" value="1"/>
</dbReference>
<dbReference type="STRING" id="6412.T1F5B3"/>
<evidence type="ECO:0000313" key="5">
    <source>
        <dbReference type="EnsemblMetazoa" id="HelroP172426"/>
    </source>
</evidence>
<reference evidence="4 6" key="2">
    <citation type="journal article" date="2013" name="Nature">
        <title>Insights into bilaterian evolution from three spiralian genomes.</title>
        <authorList>
            <person name="Simakov O."/>
            <person name="Marletaz F."/>
            <person name="Cho S.J."/>
            <person name="Edsinger-Gonzales E."/>
            <person name="Havlak P."/>
            <person name="Hellsten U."/>
            <person name="Kuo D.H."/>
            <person name="Larsson T."/>
            <person name="Lv J."/>
            <person name="Arendt D."/>
            <person name="Savage R."/>
            <person name="Osoegawa K."/>
            <person name="de Jong P."/>
            <person name="Grimwood J."/>
            <person name="Chapman J.A."/>
            <person name="Shapiro H."/>
            <person name="Aerts A."/>
            <person name="Otillar R.P."/>
            <person name="Terry A.Y."/>
            <person name="Boore J.L."/>
            <person name="Grigoriev I.V."/>
            <person name="Lindberg D.R."/>
            <person name="Seaver E.C."/>
            <person name="Weisblat D.A."/>
            <person name="Putnam N.H."/>
            <person name="Rokhsar D.S."/>
        </authorList>
    </citation>
    <scope>NUCLEOTIDE SEQUENCE</scope>
</reference>
<feature type="region of interest" description="Disordered" evidence="1">
    <location>
        <begin position="258"/>
        <end position="330"/>
    </location>
</feature>
<feature type="compositionally biased region" description="Acidic residues" evidence="1">
    <location>
        <begin position="749"/>
        <end position="759"/>
    </location>
</feature>
<feature type="compositionally biased region" description="Low complexity" evidence="1">
    <location>
        <begin position="285"/>
        <end position="298"/>
    </location>
</feature>
<dbReference type="EMBL" id="KB096457">
    <property type="protein sequence ID" value="ESO04753.1"/>
    <property type="molecule type" value="Genomic_DNA"/>
</dbReference>
<feature type="domain" description="CFAP74 fourth Ig-like" evidence="3">
    <location>
        <begin position="110"/>
        <end position="204"/>
    </location>
</feature>
<dbReference type="CTD" id="20204012"/>
<feature type="region of interest" description="Disordered" evidence="1">
    <location>
        <begin position="749"/>
        <end position="784"/>
    </location>
</feature>
<feature type="domain" description="CFAP74 third Ig-like" evidence="2">
    <location>
        <begin position="1"/>
        <end position="104"/>
    </location>
</feature>
<dbReference type="GeneID" id="20204012"/>
<reference evidence="6" key="1">
    <citation type="submission" date="2012-12" db="EMBL/GenBank/DDBJ databases">
        <authorList>
            <person name="Hellsten U."/>
            <person name="Grimwood J."/>
            <person name="Chapman J.A."/>
            <person name="Shapiro H."/>
            <person name="Aerts A."/>
            <person name="Otillar R.P."/>
            <person name="Terry A.Y."/>
            <person name="Boore J.L."/>
            <person name="Simakov O."/>
            <person name="Marletaz F."/>
            <person name="Cho S.-J."/>
            <person name="Edsinger-Gonzales E."/>
            <person name="Havlak P."/>
            <person name="Kuo D.-H."/>
            <person name="Larsson T."/>
            <person name="Lv J."/>
            <person name="Arendt D."/>
            <person name="Savage R."/>
            <person name="Osoegawa K."/>
            <person name="de Jong P."/>
            <person name="Lindberg D.R."/>
            <person name="Seaver E.C."/>
            <person name="Weisblat D.A."/>
            <person name="Putnam N.H."/>
            <person name="Grigoriev I.V."/>
            <person name="Rokhsar D.S."/>
        </authorList>
    </citation>
    <scope>NUCLEOTIDE SEQUENCE</scope>
</reference>
<gene>
    <name evidence="5" type="primary">20204012</name>
    <name evidence="4" type="ORF">HELRODRAFT_172426</name>
</gene>
<evidence type="ECO:0000313" key="6">
    <source>
        <dbReference type="Proteomes" id="UP000015101"/>
    </source>
</evidence>
<name>T1F5B3_HELRO</name>
<evidence type="ECO:0008006" key="7">
    <source>
        <dbReference type="Google" id="ProtNLM"/>
    </source>
</evidence>
<keyword evidence="6" id="KW-1185">Reference proteome</keyword>
<reference evidence="5" key="3">
    <citation type="submission" date="2015-06" db="UniProtKB">
        <authorList>
            <consortium name="EnsemblMetazoa"/>
        </authorList>
    </citation>
    <scope>IDENTIFICATION</scope>
</reference>
<dbReference type="eggNOG" id="ENOG502QPUP">
    <property type="taxonomic scope" value="Eukaryota"/>
</dbReference>
<dbReference type="Pfam" id="PF24778">
    <property type="entry name" value="Ig-CFAP74_3rd"/>
    <property type="match status" value="1"/>
</dbReference>
<feature type="compositionally biased region" description="Low complexity" evidence="1">
    <location>
        <begin position="760"/>
        <end position="784"/>
    </location>
</feature>
<dbReference type="InterPro" id="IPR013783">
    <property type="entry name" value="Ig-like_fold"/>
</dbReference>
<dbReference type="InterPro" id="IPR056310">
    <property type="entry name" value="Ig-CFAP74_4th"/>
</dbReference>
<dbReference type="RefSeq" id="XP_009017332.1">
    <property type="nucleotide sequence ID" value="XM_009019084.1"/>
</dbReference>
<dbReference type="KEGG" id="hro:HELRODRAFT_172426"/>
<proteinExistence type="predicted"/>
<dbReference type="InterPro" id="IPR056307">
    <property type="entry name" value="Ig-CFAP74_3rd"/>
</dbReference>
<dbReference type="InParanoid" id="T1F5B3"/>